<dbReference type="EMBL" id="CM023478">
    <property type="protein sequence ID" value="KAH7934196.1"/>
    <property type="molecule type" value="Genomic_DNA"/>
</dbReference>
<proteinExistence type="predicted"/>
<name>A0ACB8C617_DERSI</name>
<keyword evidence="2" id="KW-1185">Reference proteome</keyword>
<dbReference type="Proteomes" id="UP000821865">
    <property type="component" value="Chromosome 9"/>
</dbReference>
<protein>
    <submittedName>
        <fullName evidence="1">Uncharacterized protein</fullName>
    </submittedName>
</protein>
<comment type="caution">
    <text evidence="1">The sequence shown here is derived from an EMBL/GenBank/DDBJ whole genome shotgun (WGS) entry which is preliminary data.</text>
</comment>
<evidence type="ECO:0000313" key="1">
    <source>
        <dbReference type="EMBL" id="KAH7934196.1"/>
    </source>
</evidence>
<evidence type="ECO:0000313" key="2">
    <source>
        <dbReference type="Proteomes" id="UP000821865"/>
    </source>
</evidence>
<sequence>MVEMSGNVPTHFYRHRIHHGGVPAKSFFYVTSSVRIREPAEEQDTVRCACGTVTFCPLTTASGTKRALASSPKSFSKRNCSLKSVASIRSTSRSPHRERHHNSSGSLVRLSSHSRSSKESSPLRSRHSSLLNIRSPISPRDKTDSR</sequence>
<organism evidence="1 2">
    <name type="scientific">Dermacentor silvarum</name>
    <name type="common">Tick</name>
    <dbReference type="NCBI Taxonomy" id="543639"/>
    <lineage>
        <taxon>Eukaryota</taxon>
        <taxon>Metazoa</taxon>
        <taxon>Ecdysozoa</taxon>
        <taxon>Arthropoda</taxon>
        <taxon>Chelicerata</taxon>
        <taxon>Arachnida</taxon>
        <taxon>Acari</taxon>
        <taxon>Parasitiformes</taxon>
        <taxon>Ixodida</taxon>
        <taxon>Ixodoidea</taxon>
        <taxon>Ixodidae</taxon>
        <taxon>Rhipicephalinae</taxon>
        <taxon>Dermacentor</taxon>
    </lineage>
</organism>
<accession>A0ACB8C617</accession>
<gene>
    <name evidence="1" type="ORF">HPB49_022796</name>
</gene>
<reference evidence="1" key="1">
    <citation type="submission" date="2020-05" db="EMBL/GenBank/DDBJ databases">
        <title>Large-scale comparative analyses of tick genomes elucidate their genetic diversity and vector capacities.</title>
        <authorList>
            <person name="Jia N."/>
            <person name="Wang J."/>
            <person name="Shi W."/>
            <person name="Du L."/>
            <person name="Sun Y."/>
            <person name="Zhan W."/>
            <person name="Jiang J."/>
            <person name="Wang Q."/>
            <person name="Zhang B."/>
            <person name="Ji P."/>
            <person name="Sakyi L.B."/>
            <person name="Cui X."/>
            <person name="Yuan T."/>
            <person name="Jiang B."/>
            <person name="Yang W."/>
            <person name="Lam T.T.-Y."/>
            <person name="Chang Q."/>
            <person name="Ding S."/>
            <person name="Wang X."/>
            <person name="Zhu J."/>
            <person name="Ruan X."/>
            <person name="Zhao L."/>
            <person name="Wei J."/>
            <person name="Que T."/>
            <person name="Du C."/>
            <person name="Cheng J."/>
            <person name="Dai P."/>
            <person name="Han X."/>
            <person name="Huang E."/>
            <person name="Gao Y."/>
            <person name="Liu J."/>
            <person name="Shao H."/>
            <person name="Ye R."/>
            <person name="Li L."/>
            <person name="Wei W."/>
            <person name="Wang X."/>
            <person name="Wang C."/>
            <person name="Yang T."/>
            <person name="Huo Q."/>
            <person name="Li W."/>
            <person name="Guo W."/>
            <person name="Chen H."/>
            <person name="Zhou L."/>
            <person name="Ni X."/>
            <person name="Tian J."/>
            <person name="Zhou Y."/>
            <person name="Sheng Y."/>
            <person name="Liu T."/>
            <person name="Pan Y."/>
            <person name="Xia L."/>
            <person name="Li J."/>
            <person name="Zhao F."/>
            <person name="Cao W."/>
        </authorList>
    </citation>
    <scope>NUCLEOTIDE SEQUENCE</scope>
    <source>
        <strain evidence="1">Dsil-2018</strain>
    </source>
</reference>